<organism evidence="1 2">
    <name type="scientific">Luteimicrobium album</name>
    <dbReference type="NCBI Taxonomy" id="1054550"/>
    <lineage>
        <taxon>Bacteria</taxon>
        <taxon>Bacillati</taxon>
        <taxon>Actinomycetota</taxon>
        <taxon>Actinomycetes</taxon>
        <taxon>Micrococcales</taxon>
        <taxon>Luteimicrobium</taxon>
    </lineage>
</organism>
<reference evidence="2" key="1">
    <citation type="journal article" date="2019" name="Int. J. Syst. Evol. Microbiol.">
        <title>The Global Catalogue of Microorganisms (GCM) 10K type strain sequencing project: providing services to taxonomists for standard genome sequencing and annotation.</title>
        <authorList>
            <consortium name="The Broad Institute Genomics Platform"/>
            <consortium name="The Broad Institute Genome Sequencing Center for Infectious Disease"/>
            <person name="Wu L."/>
            <person name="Ma J."/>
        </authorList>
    </citation>
    <scope>NUCLEOTIDE SEQUENCE [LARGE SCALE GENOMIC DNA]</scope>
    <source>
        <strain evidence="2">NBRC 106348</strain>
    </source>
</reference>
<keyword evidence="2" id="KW-1185">Reference proteome</keyword>
<evidence type="ECO:0000313" key="1">
    <source>
        <dbReference type="EMBL" id="GMA23842.1"/>
    </source>
</evidence>
<dbReference type="RefSeq" id="WP_284292755.1">
    <property type="nucleotide sequence ID" value="NZ_BSUK01000001.1"/>
</dbReference>
<dbReference type="Proteomes" id="UP001157091">
    <property type="component" value="Unassembled WGS sequence"/>
</dbReference>
<comment type="caution">
    <text evidence="1">The sequence shown here is derived from an EMBL/GenBank/DDBJ whole genome shotgun (WGS) entry which is preliminary data.</text>
</comment>
<gene>
    <name evidence="1" type="ORF">GCM10025864_16010</name>
</gene>
<evidence type="ECO:0000313" key="2">
    <source>
        <dbReference type="Proteomes" id="UP001157091"/>
    </source>
</evidence>
<accession>A0ABQ6I071</accession>
<protein>
    <submittedName>
        <fullName evidence="1">Uncharacterized protein</fullName>
    </submittedName>
</protein>
<name>A0ABQ6I071_9MICO</name>
<dbReference type="EMBL" id="BSUK01000001">
    <property type="protein sequence ID" value="GMA23842.1"/>
    <property type="molecule type" value="Genomic_DNA"/>
</dbReference>
<dbReference type="InterPro" id="IPR036866">
    <property type="entry name" value="RibonucZ/Hydroxyglut_hydro"/>
</dbReference>
<dbReference type="Gene3D" id="3.60.15.10">
    <property type="entry name" value="Ribonuclease Z/Hydroxyacylglutathione hydrolase-like"/>
    <property type="match status" value="1"/>
</dbReference>
<proteinExistence type="predicted"/>
<sequence length="80" mass="8286">MTLRGTDAAEAAGLLGDALVVPVHADSWAHFTESVDDVRTAFEDAGLAGRLQVLAPGVPAALPLEEAAWDVSTEDGLSDR</sequence>